<dbReference type="InterPro" id="IPR002933">
    <property type="entry name" value="Peptidase_M20"/>
</dbReference>
<evidence type="ECO:0000256" key="3">
    <source>
        <dbReference type="NCBIfam" id="TIGR01900"/>
    </source>
</evidence>
<keyword evidence="1" id="KW-0479">Metal-binding</keyword>
<evidence type="ECO:0000256" key="1">
    <source>
        <dbReference type="ARBA" id="ARBA00022723"/>
    </source>
</evidence>
<evidence type="ECO:0000313" key="6">
    <source>
        <dbReference type="Proteomes" id="UP001500466"/>
    </source>
</evidence>
<keyword evidence="6" id="KW-1185">Reference proteome</keyword>
<dbReference type="PANTHER" id="PTHR43808">
    <property type="entry name" value="ACETYLORNITHINE DEACETYLASE"/>
    <property type="match status" value="1"/>
</dbReference>
<dbReference type="EMBL" id="BAABHS010000009">
    <property type="protein sequence ID" value="GAA4964041.1"/>
    <property type="molecule type" value="Genomic_DNA"/>
</dbReference>
<dbReference type="SUPFAM" id="SSF53187">
    <property type="entry name" value="Zn-dependent exopeptidases"/>
    <property type="match status" value="1"/>
</dbReference>
<dbReference type="Pfam" id="PF01546">
    <property type="entry name" value="Peptidase_M20"/>
    <property type="match status" value="1"/>
</dbReference>
<keyword evidence="2" id="KW-0378">Hydrolase</keyword>
<evidence type="ECO:0000313" key="5">
    <source>
        <dbReference type="EMBL" id="GAA4964041.1"/>
    </source>
</evidence>
<protein>
    <recommendedName>
        <fullName evidence="3">Succinyl-diaminopimelate desuccinylase</fullName>
        <ecNumber evidence="3">3.5.1.18</ecNumber>
    </recommendedName>
</protein>
<gene>
    <name evidence="5" type="primary">dapE</name>
    <name evidence="5" type="ORF">GCM10023205_30050</name>
</gene>
<dbReference type="SUPFAM" id="SSF55031">
    <property type="entry name" value="Bacterial exopeptidase dimerisation domain"/>
    <property type="match status" value="1"/>
</dbReference>
<dbReference type="InterPro" id="IPR011650">
    <property type="entry name" value="Peptidase_M20_dimer"/>
</dbReference>
<dbReference type="Gene3D" id="3.40.630.10">
    <property type="entry name" value="Zn peptidases"/>
    <property type="match status" value="1"/>
</dbReference>
<evidence type="ECO:0000259" key="4">
    <source>
        <dbReference type="Pfam" id="PF07687"/>
    </source>
</evidence>
<accession>A0ABP9H8L6</accession>
<dbReference type="InterPro" id="IPR050072">
    <property type="entry name" value="Peptidase_M20A"/>
</dbReference>
<dbReference type="EC" id="3.5.1.18" evidence="3"/>
<dbReference type="Gene3D" id="3.30.70.360">
    <property type="match status" value="1"/>
</dbReference>
<organism evidence="5 6">
    <name type="scientific">Yinghuangia aomiensis</name>
    <dbReference type="NCBI Taxonomy" id="676205"/>
    <lineage>
        <taxon>Bacteria</taxon>
        <taxon>Bacillati</taxon>
        <taxon>Actinomycetota</taxon>
        <taxon>Actinomycetes</taxon>
        <taxon>Kitasatosporales</taxon>
        <taxon>Streptomycetaceae</taxon>
        <taxon>Yinghuangia</taxon>
    </lineage>
</organism>
<evidence type="ECO:0000256" key="2">
    <source>
        <dbReference type="ARBA" id="ARBA00022801"/>
    </source>
</evidence>
<dbReference type="InterPro" id="IPR010174">
    <property type="entry name" value="Succinyl-DAP_deSuclase_DapE"/>
</dbReference>
<dbReference type="InterPro" id="IPR036264">
    <property type="entry name" value="Bact_exopeptidase_dim_dom"/>
</dbReference>
<proteinExistence type="predicted"/>
<dbReference type="NCBIfam" id="TIGR01900">
    <property type="entry name" value="dapE-gram_pos"/>
    <property type="match status" value="1"/>
</dbReference>
<dbReference type="Proteomes" id="UP001500466">
    <property type="component" value="Unassembled WGS sequence"/>
</dbReference>
<sequence length="362" mass="37862">MVAGMPAALDLARDAADVTAQLVDIPSVSGAEKALADVVEEVLRALPHLTVHRDGDAVVARTDLGRAERVVLAGHLDTVPIADNVPSRLDGPRLYGCGTSDMKAGCAVQLRLAAHLTAPNRDITYVFYDNEEVEASRNGLGRLARTRPEWLAGDFAVLMEPTGGVVEGGCQGTLRVRITTDGVRAHSARSWLGDNAIHKAAPILAALDAYEPRVALIDGLEYREGLNAVGIEGGVAGNVIPDACAVTVNFRFAPDRSEADAFAHVQEVFAAAAARGATIELTDTAPGALPGLDRQSAAEFVAAVGGTPRAKVAWTDVARFSALGVPAVNYGPGDPALAHTRGEYVEVAAVLEAEARMRAWLA</sequence>
<feature type="domain" description="Peptidase M20 dimerisation" evidence="4">
    <location>
        <begin position="172"/>
        <end position="275"/>
    </location>
</feature>
<comment type="caution">
    <text evidence="5">The sequence shown here is derived from an EMBL/GenBank/DDBJ whole genome shotgun (WGS) entry which is preliminary data.</text>
</comment>
<dbReference type="Pfam" id="PF07687">
    <property type="entry name" value="M20_dimer"/>
    <property type="match status" value="1"/>
</dbReference>
<dbReference type="PANTHER" id="PTHR43808:SF31">
    <property type="entry name" value="N-ACETYL-L-CITRULLINE DEACETYLASE"/>
    <property type="match status" value="1"/>
</dbReference>
<reference evidence="6" key="1">
    <citation type="journal article" date="2019" name="Int. J. Syst. Evol. Microbiol.">
        <title>The Global Catalogue of Microorganisms (GCM) 10K type strain sequencing project: providing services to taxonomists for standard genome sequencing and annotation.</title>
        <authorList>
            <consortium name="The Broad Institute Genomics Platform"/>
            <consortium name="The Broad Institute Genome Sequencing Center for Infectious Disease"/>
            <person name="Wu L."/>
            <person name="Ma J."/>
        </authorList>
    </citation>
    <scope>NUCLEOTIDE SEQUENCE [LARGE SCALE GENOMIC DNA]</scope>
    <source>
        <strain evidence="6">JCM 17986</strain>
    </source>
</reference>
<name>A0ABP9H8L6_9ACTN</name>